<evidence type="ECO:0000256" key="1">
    <source>
        <dbReference type="ARBA" id="ARBA00001771"/>
    </source>
</evidence>
<comment type="pathway">
    <text evidence="3 11">Cofactor biosynthesis; thiamine diphosphate biosynthesis; 4-methyl-5-(2-phosphoethyl)-thiazole from 5-(2-hydroxyethyl)-4-methylthiazole: step 1/1.</text>
</comment>
<dbReference type="SUPFAM" id="SSF53613">
    <property type="entry name" value="Ribokinase-like"/>
    <property type="match status" value="1"/>
</dbReference>
<keyword evidence="10 11" id="KW-0784">Thiamine biosynthesis</keyword>
<reference evidence="12 13" key="1">
    <citation type="submission" date="2018-12" db="EMBL/GenBank/DDBJ databases">
        <authorList>
            <consortium name="Pathogen Informatics"/>
        </authorList>
    </citation>
    <scope>NUCLEOTIDE SEQUENCE [LARGE SCALE GENOMIC DNA]</scope>
    <source>
        <strain evidence="12 13">NCTC11214</strain>
    </source>
</reference>
<proteinExistence type="inferred from homology"/>
<dbReference type="Gene3D" id="3.40.1190.20">
    <property type="match status" value="1"/>
</dbReference>
<keyword evidence="9 11" id="KW-0460">Magnesium</keyword>
<evidence type="ECO:0000256" key="4">
    <source>
        <dbReference type="ARBA" id="ARBA00022679"/>
    </source>
</evidence>
<dbReference type="EC" id="2.7.1.50" evidence="11"/>
<dbReference type="GO" id="GO:0009228">
    <property type="term" value="P:thiamine biosynthetic process"/>
    <property type="evidence" value="ECO:0007669"/>
    <property type="project" value="UniProtKB-KW"/>
</dbReference>
<evidence type="ECO:0000313" key="13">
    <source>
        <dbReference type="Proteomes" id="UP000281391"/>
    </source>
</evidence>
<name>A0A3S4DKC5_SEROD</name>
<evidence type="ECO:0000256" key="6">
    <source>
        <dbReference type="ARBA" id="ARBA00022741"/>
    </source>
</evidence>
<feature type="binding site" evidence="11">
    <location>
        <position position="127"/>
    </location>
    <ligand>
        <name>ATP</name>
        <dbReference type="ChEBI" id="CHEBI:30616"/>
    </ligand>
</feature>
<feature type="binding site" evidence="11">
    <location>
        <position position="173"/>
    </location>
    <ligand>
        <name>ATP</name>
        <dbReference type="ChEBI" id="CHEBI:30616"/>
    </ligand>
</feature>
<dbReference type="GO" id="GO:0004417">
    <property type="term" value="F:hydroxyethylthiazole kinase activity"/>
    <property type="evidence" value="ECO:0007669"/>
    <property type="project" value="UniProtKB-UniRule"/>
</dbReference>
<dbReference type="HAMAP" id="MF_00228">
    <property type="entry name" value="Thz_kinase"/>
    <property type="match status" value="1"/>
</dbReference>
<evidence type="ECO:0000256" key="8">
    <source>
        <dbReference type="ARBA" id="ARBA00022840"/>
    </source>
</evidence>
<dbReference type="Pfam" id="PF02110">
    <property type="entry name" value="HK"/>
    <property type="match status" value="1"/>
</dbReference>
<accession>A0A3S4DKC5</accession>
<dbReference type="KEGG" id="sof:NCTC11214_03085"/>
<evidence type="ECO:0000256" key="9">
    <source>
        <dbReference type="ARBA" id="ARBA00022842"/>
    </source>
</evidence>
<feature type="binding site" evidence="11">
    <location>
        <position position="52"/>
    </location>
    <ligand>
        <name>substrate</name>
    </ligand>
</feature>
<dbReference type="PIRSF" id="PIRSF000513">
    <property type="entry name" value="Thz_kinase"/>
    <property type="match status" value="1"/>
</dbReference>
<evidence type="ECO:0000256" key="3">
    <source>
        <dbReference type="ARBA" id="ARBA00004868"/>
    </source>
</evidence>
<evidence type="ECO:0000256" key="10">
    <source>
        <dbReference type="ARBA" id="ARBA00022977"/>
    </source>
</evidence>
<dbReference type="UniPathway" id="UPA00060">
    <property type="reaction ID" value="UER00139"/>
</dbReference>
<keyword evidence="7 11" id="KW-0418">Kinase</keyword>
<keyword evidence="5 11" id="KW-0479">Metal-binding</keyword>
<dbReference type="InterPro" id="IPR000417">
    <property type="entry name" value="Hyethyz_kinase"/>
</dbReference>
<dbReference type="AlphaFoldDB" id="A0A3S4DKC5"/>
<dbReference type="NCBIfam" id="NF006830">
    <property type="entry name" value="PRK09355.1"/>
    <property type="match status" value="1"/>
</dbReference>
<dbReference type="PRINTS" id="PR01099">
    <property type="entry name" value="HYETHTZKNASE"/>
</dbReference>
<sequence length="263" mass="26804">MIARPDVFPGARAAASFNLFKQHSPLIHCLTNEVVQALTANVLLALGASPAMVVEPEEAAQFSRIANGLLVNIGTLTAARGQSMLAAIDAANQAGTPWVLDPVAVGGLHYRSEFAQRLLALRPAAIRGNASEILALGGVQGGGRGVDSTADSLTALTAARQLAQTSGAIVAVTGAVDYVTNGVADWAIPGGDILMTRVVGTGCSLSAVAAAFCALPGERLDHVATACRVMSLCGERASTQAQGPGSFTPAFLDALYQLNAEAL</sequence>
<dbReference type="RefSeq" id="WP_004959821.1">
    <property type="nucleotide sequence ID" value="NZ_JAQMZQ010000008.1"/>
</dbReference>
<dbReference type="EMBL" id="LR134117">
    <property type="protein sequence ID" value="VDZ59466.1"/>
    <property type="molecule type" value="Genomic_DNA"/>
</dbReference>
<gene>
    <name evidence="11 12" type="primary">thiM</name>
    <name evidence="12" type="ORF">NCTC11214_03085</name>
</gene>
<comment type="cofactor">
    <cofactor evidence="2 11">
        <name>Mg(2+)</name>
        <dbReference type="ChEBI" id="CHEBI:18420"/>
    </cofactor>
</comment>
<feature type="binding site" evidence="11">
    <location>
        <position position="200"/>
    </location>
    <ligand>
        <name>substrate</name>
    </ligand>
</feature>
<evidence type="ECO:0000313" key="12">
    <source>
        <dbReference type="EMBL" id="VDZ59466.1"/>
    </source>
</evidence>
<dbReference type="NCBIfam" id="TIGR00694">
    <property type="entry name" value="thiM"/>
    <property type="match status" value="1"/>
</dbReference>
<evidence type="ECO:0000256" key="7">
    <source>
        <dbReference type="ARBA" id="ARBA00022777"/>
    </source>
</evidence>
<dbReference type="GO" id="GO:0009229">
    <property type="term" value="P:thiamine diphosphate biosynthetic process"/>
    <property type="evidence" value="ECO:0007669"/>
    <property type="project" value="UniProtKB-UniRule"/>
</dbReference>
<dbReference type="GO" id="GO:0000287">
    <property type="term" value="F:magnesium ion binding"/>
    <property type="evidence" value="ECO:0007669"/>
    <property type="project" value="UniProtKB-UniRule"/>
</dbReference>
<protein>
    <recommendedName>
        <fullName evidence="11">Hydroxyethylthiazole kinase</fullName>
        <ecNumber evidence="11">2.7.1.50</ecNumber>
    </recommendedName>
    <alternativeName>
        <fullName evidence="11">4-methyl-5-beta-hydroxyethylthiazole kinase</fullName>
        <shortName evidence="11">TH kinase</shortName>
        <shortName evidence="11">Thz kinase</shortName>
    </alternativeName>
</protein>
<dbReference type="Proteomes" id="UP000281391">
    <property type="component" value="Chromosome"/>
</dbReference>
<keyword evidence="8 11" id="KW-0067">ATP-binding</keyword>
<evidence type="ECO:0000256" key="5">
    <source>
        <dbReference type="ARBA" id="ARBA00022723"/>
    </source>
</evidence>
<dbReference type="GO" id="GO:0005524">
    <property type="term" value="F:ATP binding"/>
    <property type="evidence" value="ECO:0007669"/>
    <property type="project" value="UniProtKB-UniRule"/>
</dbReference>
<comment type="catalytic activity">
    <reaction evidence="1 11">
        <text>5-(2-hydroxyethyl)-4-methylthiazole + ATP = 4-methyl-5-(2-phosphooxyethyl)-thiazole + ADP + H(+)</text>
        <dbReference type="Rhea" id="RHEA:24212"/>
        <dbReference type="ChEBI" id="CHEBI:15378"/>
        <dbReference type="ChEBI" id="CHEBI:17957"/>
        <dbReference type="ChEBI" id="CHEBI:30616"/>
        <dbReference type="ChEBI" id="CHEBI:58296"/>
        <dbReference type="ChEBI" id="CHEBI:456216"/>
        <dbReference type="EC" id="2.7.1.50"/>
    </reaction>
</comment>
<keyword evidence="6 11" id="KW-0547">Nucleotide-binding</keyword>
<evidence type="ECO:0000256" key="11">
    <source>
        <dbReference type="HAMAP-Rule" id="MF_00228"/>
    </source>
</evidence>
<organism evidence="12 13">
    <name type="scientific">Serratia odorifera</name>
    <dbReference type="NCBI Taxonomy" id="618"/>
    <lineage>
        <taxon>Bacteria</taxon>
        <taxon>Pseudomonadati</taxon>
        <taxon>Pseudomonadota</taxon>
        <taxon>Gammaproteobacteria</taxon>
        <taxon>Enterobacterales</taxon>
        <taxon>Yersiniaceae</taxon>
        <taxon>Serratia</taxon>
    </lineage>
</organism>
<keyword evidence="4 11" id="KW-0808">Transferase</keyword>
<evidence type="ECO:0000256" key="2">
    <source>
        <dbReference type="ARBA" id="ARBA00001946"/>
    </source>
</evidence>
<comment type="similarity">
    <text evidence="11">Belongs to the Thz kinase family.</text>
</comment>
<dbReference type="InterPro" id="IPR029056">
    <property type="entry name" value="Ribokinase-like"/>
</dbReference>
<dbReference type="CDD" id="cd01170">
    <property type="entry name" value="THZ_kinase"/>
    <property type="match status" value="1"/>
</dbReference>
<comment type="function">
    <text evidence="11">Catalyzes the phosphorylation of the hydroxyl group of 4-methyl-5-beta-hydroxyethylthiazole (THZ).</text>
</comment>